<dbReference type="Pfam" id="PF00563">
    <property type="entry name" value="EAL"/>
    <property type="match status" value="1"/>
</dbReference>
<sequence length="724" mass="85192">MKLTNFKIVLIYFIFSFLWVIYSDKFILVLTKDPIILTHIQTYKGSFFIFLSTFLIYLLIYFETKQKEKLNIENLKNKNLMNNIINNTSSFIFIKNLNGEYILTNKKYQNILENPKNFFNNEVLSQIYTTDEEIKVKKKKISVEIPINNKIFLINKFPIFDKFGNIEYIGGIGTDITTIKKNQLNNEIKSLVFENSSKGIVIFNKNGDILETNNSFKNLFPVKSNLKSINDFKEFFYDKNEFFYLINAKNNILREFWMKKKDGTLFSTWINFVPINYNNFIIFIEDISQDKTDNFKNKEVYNIDRLTGLPNRFLFRDRLSQTIINSKINNFKFALIYLDIDNFNSINTYYNFSIGDKLLKEITNRISTIIEPNYTFSRISGDEFGIIVPNFSSITELNNFLEKIQNSFNKNFYINNNEINISISLGISIYPDNGLNIDTLEKNSIFALRYVKNNGKNGVHYFTETLNKKHIERIEISNHLKNALKFNELELYYQPQVNISTGQIIGVESLIRWKHSTKGFIPPVIFIPIAEENGMIHQIGEWVINTSLNSLKEWNTLFNKKIEISINLSPLQFRKDNIVNSIYKKVKKLNLDPKYITFEITEGILIEDIDKANQIINKFKNYGFNIALDDFGTGYSSLNYLRLFKIDKLKIDRIFIADYPEKDEGKLLELIINLGKYLNFEIIAEGVETPEQYNFIKNKKVDTIQGYYFYKPMQKYKIEELLKK</sequence>
<evidence type="ECO:0000259" key="2">
    <source>
        <dbReference type="PROSITE" id="PS50883"/>
    </source>
</evidence>
<dbReference type="InterPro" id="IPR050706">
    <property type="entry name" value="Cyclic-di-GMP_PDE-like"/>
</dbReference>
<dbReference type="PANTHER" id="PTHR33121">
    <property type="entry name" value="CYCLIC DI-GMP PHOSPHODIESTERASE PDEF"/>
    <property type="match status" value="1"/>
</dbReference>
<feature type="transmembrane region" description="Helical" evidence="1">
    <location>
        <begin position="43"/>
        <end position="62"/>
    </location>
</feature>
<dbReference type="Proteomes" id="UP000294678">
    <property type="component" value="Unassembled WGS sequence"/>
</dbReference>
<dbReference type="SMART" id="SM00267">
    <property type="entry name" value="GGDEF"/>
    <property type="match status" value="1"/>
</dbReference>
<comment type="caution">
    <text evidence="4">The sequence shown here is derived from an EMBL/GenBank/DDBJ whole genome shotgun (WGS) entry which is preliminary data.</text>
</comment>
<keyword evidence="1" id="KW-0472">Membrane</keyword>
<evidence type="ECO:0000256" key="1">
    <source>
        <dbReference type="SAM" id="Phobius"/>
    </source>
</evidence>
<dbReference type="SMART" id="SM00052">
    <property type="entry name" value="EAL"/>
    <property type="match status" value="1"/>
</dbReference>
<dbReference type="InterPro" id="IPR029787">
    <property type="entry name" value="Nucleotide_cyclase"/>
</dbReference>
<protein>
    <submittedName>
        <fullName evidence="4">Diguanylate cyclase (GGDEF)-like protein</fullName>
    </submittedName>
</protein>
<dbReference type="Gene3D" id="3.30.450.20">
    <property type="entry name" value="PAS domain"/>
    <property type="match status" value="2"/>
</dbReference>
<keyword evidence="1" id="KW-1133">Transmembrane helix</keyword>
<dbReference type="InterPro" id="IPR035919">
    <property type="entry name" value="EAL_sf"/>
</dbReference>
<feature type="transmembrane region" description="Helical" evidence="1">
    <location>
        <begin position="6"/>
        <end position="22"/>
    </location>
</feature>
<feature type="domain" description="EAL" evidence="2">
    <location>
        <begin position="473"/>
        <end position="724"/>
    </location>
</feature>
<dbReference type="CDD" id="cd01949">
    <property type="entry name" value="GGDEF"/>
    <property type="match status" value="1"/>
</dbReference>
<dbReference type="CDD" id="cd01948">
    <property type="entry name" value="EAL"/>
    <property type="match status" value="1"/>
</dbReference>
<evidence type="ECO:0000259" key="3">
    <source>
        <dbReference type="PROSITE" id="PS50887"/>
    </source>
</evidence>
<dbReference type="SUPFAM" id="SSF141868">
    <property type="entry name" value="EAL domain-like"/>
    <property type="match status" value="1"/>
</dbReference>
<dbReference type="PROSITE" id="PS50887">
    <property type="entry name" value="GGDEF"/>
    <property type="match status" value="1"/>
</dbReference>
<proteinExistence type="predicted"/>
<dbReference type="PANTHER" id="PTHR33121:SF70">
    <property type="entry name" value="SIGNALING PROTEIN YKOW"/>
    <property type="match status" value="1"/>
</dbReference>
<organism evidence="4 5">
    <name type="scientific">Hypnocyclicus thermotrophus</name>
    <dbReference type="NCBI Taxonomy" id="1627895"/>
    <lineage>
        <taxon>Bacteria</taxon>
        <taxon>Fusobacteriati</taxon>
        <taxon>Fusobacteriota</taxon>
        <taxon>Fusobacteriia</taxon>
        <taxon>Fusobacteriales</taxon>
        <taxon>Fusobacteriaceae</taxon>
        <taxon>Hypnocyclicus</taxon>
    </lineage>
</organism>
<dbReference type="RefSeq" id="WP_134113393.1">
    <property type="nucleotide sequence ID" value="NZ_SOBG01000006.1"/>
</dbReference>
<dbReference type="SUPFAM" id="SSF55073">
    <property type="entry name" value="Nucleotide cyclase"/>
    <property type="match status" value="1"/>
</dbReference>
<evidence type="ECO:0000313" key="5">
    <source>
        <dbReference type="Proteomes" id="UP000294678"/>
    </source>
</evidence>
<accession>A0AA46I590</accession>
<keyword evidence="1" id="KW-0812">Transmembrane</keyword>
<keyword evidence="5" id="KW-1185">Reference proteome</keyword>
<dbReference type="Gene3D" id="3.20.20.450">
    <property type="entry name" value="EAL domain"/>
    <property type="match status" value="1"/>
</dbReference>
<evidence type="ECO:0000313" key="4">
    <source>
        <dbReference type="EMBL" id="TDT69182.1"/>
    </source>
</evidence>
<dbReference type="Gene3D" id="3.30.70.270">
    <property type="match status" value="1"/>
</dbReference>
<dbReference type="GO" id="GO:0071111">
    <property type="term" value="F:cyclic-guanylate-specific phosphodiesterase activity"/>
    <property type="evidence" value="ECO:0007669"/>
    <property type="project" value="InterPro"/>
</dbReference>
<dbReference type="AlphaFoldDB" id="A0AA46I590"/>
<dbReference type="EMBL" id="SOBG01000006">
    <property type="protein sequence ID" value="TDT69182.1"/>
    <property type="molecule type" value="Genomic_DNA"/>
</dbReference>
<reference evidence="4 5" key="1">
    <citation type="submission" date="2019-03" db="EMBL/GenBank/DDBJ databases">
        <title>Genomic Encyclopedia of Type Strains, Phase IV (KMG-IV): sequencing the most valuable type-strain genomes for metagenomic binning, comparative biology and taxonomic classification.</title>
        <authorList>
            <person name="Goeker M."/>
        </authorList>
    </citation>
    <scope>NUCLEOTIDE SEQUENCE [LARGE SCALE GENOMIC DNA]</scope>
    <source>
        <strain evidence="4 5">DSM 100055</strain>
    </source>
</reference>
<dbReference type="PROSITE" id="PS50883">
    <property type="entry name" value="EAL"/>
    <property type="match status" value="1"/>
</dbReference>
<dbReference type="InterPro" id="IPR035965">
    <property type="entry name" value="PAS-like_dom_sf"/>
</dbReference>
<dbReference type="InterPro" id="IPR043128">
    <property type="entry name" value="Rev_trsase/Diguanyl_cyclase"/>
</dbReference>
<gene>
    <name evidence="4" type="ORF">EV215_1524</name>
</gene>
<dbReference type="InterPro" id="IPR001633">
    <property type="entry name" value="EAL_dom"/>
</dbReference>
<dbReference type="InterPro" id="IPR000160">
    <property type="entry name" value="GGDEF_dom"/>
</dbReference>
<dbReference type="SUPFAM" id="SSF55785">
    <property type="entry name" value="PYP-like sensor domain (PAS domain)"/>
    <property type="match status" value="2"/>
</dbReference>
<dbReference type="Pfam" id="PF00990">
    <property type="entry name" value="GGDEF"/>
    <property type="match status" value="1"/>
</dbReference>
<dbReference type="NCBIfam" id="TIGR00254">
    <property type="entry name" value="GGDEF"/>
    <property type="match status" value="1"/>
</dbReference>
<feature type="domain" description="GGDEF" evidence="3">
    <location>
        <begin position="331"/>
        <end position="464"/>
    </location>
</feature>
<name>A0AA46I590_9FUSO</name>